<dbReference type="InterPro" id="IPR003718">
    <property type="entry name" value="OsmC/Ohr_fam"/>
</dbReference>
<dbReference type="OrthoDB" id="9797508at2"/>
<protein>
    <submittedName>
        <fullName evidence="2">Peroxiredoxin, Ohr subfamily</fullName>
    </submittedName>
</protein>
<dbReference type="PANTHER" id="PTHR33797:SF2">
    <property type="entry name" value="ORGANIC HYDROPEROXIDE RESISTANCE PROTEIN-LIKE"/>
    <property type="match status" value="1"/>
</dbReference>
<evidence type="ECO:0000256" key="1">
    <source>
        <dbReference type="ARBA" id="ARBA00007378"/>
    </source>
</evidence>
<dbReference type="Proteomes" id="UP000199544">
    <property type="component" value="Unassembled WGS sequence"/>
</dbReference>
<dbReference type="InterPro" id="IPR019953">
    <property type="entry name" value="OHR"/>
</dbReference>
<sequence>MLDALYTAKATADGGRQGKVKSSDSTIDFSLSMPKSLGGKEEAGATNPEQLFAAGYAACFDSALQLAARQARKRIESSVTAEVSIGKDTDGGFGLAVALHAKVKGTSQEEAEQLIEQAHQVCPYSKATRGNIAVTLHVSAE</sequence>
<keyword evidence="3" id="KW-1185">Reference proteome</keyword>
<gene>
    <name evidence="2" type="ORF">SAMN04488137_0280</name>
</gene>
<dbReference type="InterPro" id="IPR015946">
    <property type="entry name" value="KH_dom-like_a/b"/>
</dbReference>
<comment type="similarity">
    <text evidence="1">Belongs to the OsmC/Ohr family.</text>
</comment>
<organism evidence="2 3">
    <name type="scientific">Fictibacillus solisalsi</name>
    <dbReference type="NCBI Taxonomy" id="459525"/>
    <lineage>
        <taxon>Bacteria</taxon>
        <taxon>Bacillati</taxon>
        <taxon>Bacillota</taxon>
        <taxon>Bacilli</taxon>
        <taxon>Bacillales</taxon>
        <taxon>Fictibacillaceae</taxon>
        <taxon>Fictibacillus</taxon>
    </lineage>
</organism>
<dbReference type="Gene3D" id="2.20.25.10">
    <property type="match status" value="1"/>
</dbReference>
<dbReference type="Gene3D" id="3.30.300.20">
    <property type="match status" value="1"/>
</dbReference>
<dbReference type="EMBL" id="FNHW01000001">
    <property type="protein sequence ID" value="SDM46874.1"/>
    <property type="molecule type" value="Genomic_DNA"/>
</dbReference>
<dbReference type="GO" id="GO:0006979">
    <property type="term" value="P:response to oxidative stress"/>
    <property type="evidence" value="ECO:0007669"/>
    <property type="project" value="InterPro"/>
</dbReference>
<dbReference type="InterPro" id="IPR036102">
    <property type="entry name" value="OsmC/Ohrsf"/>
</dbReference>
<dbReference type="PANTHER" id="PTHR33797">
    <property type="entry name" value="ORGANIC HYDROPEROXIDE RESISTANCE PROTEIN-LIKE"/>
    <property type="match status" value="1"/>
</dbReference>
<dbReference type="AlphaFoldDB" id="A0A1G9THA3"/>
<evidence type="ECO:0000313" key="2">
    <source>
        <dbReference type="EMBL" id="SDM46874.1"/>
    </source>
</evidence>
<dbReference type="SUPFAM" id="SSF82784">
    <property type="entry name" value="OsmC-like"/>
    <property type="match status" value="1"/>
</dbReference>
<accession>A0A1G9THA3</accession>
<dbReference type="NCBIfam" id="TIGR03561">
    <property type="entry name" value="organ_hyd_perox"/>
    <property type="match status" value="1"/>
</dbReference>
<dbReference type="STRING" id="459525.SAMN04488137_0280"/>
<reference evidence="3" key="1">
    <citation type="submission" date="2016-10" db="EMBL/GenBank/DDBJ databases">
        <authorList>
            <person name="Varghese N."/>
            <person name="Submissions S."/>
        </authorList>
    </citation>
    <scope>NUCLEOTIDE SEQUENCE [LARGE SCALE GENOMIC DNA]</scope>
    <source>
        <strain evidence="3">CGMCC 1.6854</strain>
    </source>
</reference>
<dbReference type="Pfam" id="PF02566">
    <property type="entry name" value="OsmC"/>
    <property type="match status" value="1"/>
</dbReference>
<proteinExistence type="inferred from homology"/>
<dbReference type="RefSeq" id="WP_090231986.1">
    <property type="nucleotide sequence ID" value="NZ_FNHW01000001.1"/>
</dbReference>
<name>A0A1G9THA3_9BACL</name>
<evidence type="ECO:0000313" key="3">
    <source>
        <dbReference type="Proteomes" id="UP000199544"/>
    </source>
</evidence>